<keyword evidence="3" id="KW-1185">Reference proteome</keyword>
<sequence>MEIVFKVSGRRGVWVWVGEGEGGEGEGAASIRRVCAGRANSVRAHTRRARRTHGSDDCTHAHGVRAERGCGRECTRASGIGAGAVNSARVCCAAVYGSRPHVCVGAETRHTRRARGSNVRTSTEFAAERGRELPAAVDSARVRCAAVYTRAGRTRGTGTTTTTQGKRQHEGTGRERRG</sequence>
<evidence type="ECO:0000313" key="3">
    <source>
        <dbReference type="Proteomes" id="UP001215598"/>
    </source>
</evidence>
<evidence type="ECO:0000313" key="2">
    <source>
        <dbReference type="EMBL" id="KAJ7724134.1"/>
    </source>
</evidence>
<gene>
    <name evidence="2" type="ORF">B0H16DRAFT_1597248</name>
</gene>
<dbReference type="Proteomes" id="UP001215598">
    <property type="component" value="Unassembled WGS sequence"/>
</dbReference>
<accession>A0AAD7MMY1</accession>
<protein>
    <submittedName>
        <fullName evidence="2">Uncharacterized protein</fullName>
    </submittedName>
</protein>
<feature type="region of interest" description="Disordered" evidence="1">
    <location>
        <begin position="153"/>
        <end position="178"/>
    </location>
</feature>
<name>A0AAD7MMY1_9AGAR</name>
<proteinExistence type="predicted"/>
<evidence type="ECO:0000256" key="1">
    <source>
        <dbReference type="SAM" id="MobiDB-lite"/>
    </source>
</evidence>
<comment type="caution">
    <text evidence="2">The sequence shown here is derived from an EMBL/GenBank/DDBJ whole genome shotgun (WGS) entry which is preliminary data.</text>
</comment>
<feature type="compositionally biased region" description="Low complexity" evidence="1">
    <location>
        <begin position="153"/>
        <end position="163"/>
    </location>
</feature>
<reference evidence="2" key="1">
    <citation type="submission" date="2023-03" db="EMBL/GenBank/DDBJ databases">
        <title>Massive genome expansion in bonnet fungi (Mycena s.s.) driven by repeated elements and novel gene families across ecological guilds.</title>
        <authorList>
            <consortium name="Lawrence Berkeley National Laboratory"/>
            <person name="Harder C.B."/>
            <person name="Miyauchi S."/>
            <person name="Viragh M."/>
            <person name="Kuo A."/>
            <person name="Thoen E."/>
            <person name="Andreopoulos B."/>
            <person name="Lu D."/>
            <person name="Skrede I."/>
            <person name="Drula E."/>
            <person name="Henrissat B."/>
            <person name="Morin E."/>
            <person name="Kohler A."/>
            <person name="Barry K."/>
            <person name="LaButti K."/>
            <person name="Morin E."/>
            <person name="Salamov A."/>
            <person name="Lipzen A."/>
            <person name="Mereny Z."/>
            <person name="Hegedus B."/>
            <person name="Baldrian P."/>
            <person name="Stursova M."/>
            <person name="Weitz H."/>
            <person name="Taylor A."/>
            <person name="Grigoriev I.V."/>
            <person name="Nagy L.G."/>
            <person name="Martin F."/>
            <person name="Kauserud H."/>
        </authorList>
    </citation>
    <scope>NUCLEOTIDE SEQUENCE</scope>
    <source>
        <strain evidence="2">CBHHK182m</strain>
    </source>
</reference>
<dbReference type="AlphaFoldDB" id="A0AAD7MMY1"/>
<feature type="compositionally biased region" description="Basic and acidic residues" evidence="1">
    <location>
        <begin position="167"/>
        <end position="178"/>
    </location>
</feature>
<organism evidence="2 3">
    <name type="scientific">Mycena metata</name>
    <dbReference type="NCBI Taxonomy" id="1033252"/>
    <lineage>
        <taxon>Eukaryota</taxon>
        <taxon>Fungi</taxon>
        <taxon>Dikarya</taxon>
        <taxon>Basidiomycota</taxon>
        <taxon>Agaricomycotina</taxon>
        <taxon>Agaricomycetes</taxon>
        <taxon>Agaricomycetidae</taxon>
        <taxon>Agaricales</taxon>
        <taxon>Marasmiineae</taxon>
        <taxon>Mycenaceae</taxon>
        <taxon>Mycena</taxon>
    </lineage>
</organism>
<dbReference type="EMBL" id="JARKIB010000205">
    <property type="protein sequence ID" value="KAJ7724134.1"/>
    <property type="molecule type" value="Genomic_DNA"/>
</dbReference>